<accession>A0ABQ4P7W9</accession>
<gene>
    <name evidence="1" type="ORF">TUM3794_29640</name>
</gene>
<dbReference type="Proteomes" id="UP000773469">
    <property type="component" value="Unassembled WGS sequence"/>
</dbReference>
<keyword evidence="2" id="KW-1185">Reference proteome</keyword>
<reference evidence="1 2" key="1">
    <citation type="submission" date="2021-05" db="EMBL/GenBank/DDBJ databases">
        <title>Molecular characterization for Shewanella algae harboring chromosomal blaOXA-55-like strains isolated from clinical and environment sample.</title>
        <authorList>
            <person name="Ohama Y."/>
            <person name="Aoki K."/>
            <person name="Harada S."/>
            <person name="Moriya K."/>
            <person name="Ishii Y."/>
            <person name="Tateda K."/>
        </authorList>
    </citation>
    <scope>NUCLEOTIDE SEQUENCE [LARGE SCALE GENOMIC DNA]</scope>
    <source>
        <strain evidence="1 2">MBTL60-118</strain>
    </source>
</reference>
<evidence type="ECO:0000313" key="2">
    <source>
        <dbReference type="Proteomes" id="UP000773469"/>
    </source>
</evidence>
<organism evidence="1 2">
    <name type="scientific">Shewanella colwelliana</name>
    <name type="common">Alteromonas colwelliana</name>
    <dbReference type="NCBI Taxonomy" id="23"/>
    <lineage>
        <taxon>Bacteria</taxon>
        <taxon>Pseudomonadati</taxon>
        <taxon>Pseudomonadota</taxon>
        <taxon>Gammaproteobacteria</taxon>
        <taxon>Alteromonadales</taxon>
        <taxon>Shewanellaceae</taxon>
        <taxon>Shewanella</taxon>
    </lineage>
</organism>
<sequence length="395" mass="44374">MNILSTCAYNVSSHAKKLPNCTASRAQVFELIAAFLGKKSFAALKKSSITSLLEQANTEPLIAFERCKLKAITLNQSQTASTQLSSLIRDQLASLNVKQPSLINKQALHYLISGNGDAYYHEFDDWDASEASNQIKDESVDSFEYKGFEVNIKALFAELQQSSRAGDKESKLLEFLWLLSDLPSISSDESSQYWYEQSIKGHKLGEAQRVWAENYAKQIKPSQALSLFIENTTIQELPKPNVDQLIESGDYSSIKESICYSLDSLQVMNIIDRHWEVNADCDTELSFFKHWSRLAALQQPNRESVAGHILQTNDPVEQHSWAKFAKAFDIDVTQNDHYAIDTNTGELWDADHDAPIEVCGFDGITLKALPKVSEPKVEARAKKMLELSKQLQNLA</sequence>
<dbReference type="RefSeq" id="WP_220757284.1">
    <property type="nucleotide sequence ID" value="NZ_BPEU01000022.1"/>
</dbReference>
<protein>
    <submittedName>
        <fullName evidence="1">Uncharacterized protein</fullName>
    </submittedName>
</protein>
<proteinExistence type="predicted"/>
<evidence type="ECO:0000313" key="1">
    <source>
        <dbReference type="EMBL" id="GIU43595.1"/>
    </source>
</evidence>
<name>A0ABQ4P7W9_SHECO</name>
<dbReference type="EMBL" id="BPEU01000022">
    <property type="protein sequence ID" value="GIU43595.1"/>
    <property type="molecule type" value="Genomic_DNA"/>
</dbReference>
<comment type="caution">
    <text evidence="1">The sequence shown here is derived from an EMBL/GenBank/DDBJ whole genome shotgun (WGS) entry which is preliminary data.</text>
</comment>